<dbReference type="GO" id="GO:0044423">
    <property type="term" value="C:virion component"/>
    <property type="evidence" value="ECO:0007669"/>
    <property type="project" value="UniProtKB-KW"/>
</dbReference>
<dbReference type="InterPro" id="IPR000475">
    <property type="entry name" value="Vif"/>
</dbReference>
<evidence type="ECO:0000256" key="3">
    <source>
        <dbReference type="ARBA" id="ARBA00006372"/>
    </source>
</evidence>
<proteinExistence type="inferred from homology"/>
<gene>
    <name evidence="15" type="primary">vif</name>
</gene>
<keyword evidence="9" id="KW-0946">Virion</keyword>
<dbReference type="PRINTS" id="PR00349">
    <property type="entry name" value="VIRIONINFFCT"/>
</dbReference>
<comment type="subcellular location">
    <subcellularLocation>
        <location evidence="2 13">Host cell membrane</location>
        <topology evidence="2 13">Peripheral membrane protein</topology>
        <orientation evidence="2 13">Cytoplasmic side</orientation>
    </subcellularLocation>
    <subcellularLocation>
        <location evidence="13">Host cytoplasm</location>
    </subcellularLocation>
    <subcellularLocation>
        <location evidence="1 13">Virion</location>
    </subcellularLocation>
    <text evidence="13">In the cytoplasm, seems to colocalize with intermediate filament vimentin. A fraction is associated with the cytoplasmic side of cellular membranes, presumably via the interaction with Pr55Gag precursor.</text>
</comment>
<evidence type="ECO:0000256" key="9">
    <source>
        <dbReference type="ARBA" id="ARBA00022844"/>
    </source>
</evidence>
<evidence type="ECO:0000313" key="15">
    <source>
        <dbReference type="EMBL" id="ALA65438.1"/>
    </source>
</evidence>
<evidence type="ECO:0000256" key="6">
    <source>
        <dbReference type="ARBA" id="ARBA00022581"/>
    </source>
</evidence>
<keyword evidence="11" id="KW-0472">Membrane</keyword>
<accession>A0A0K2GVK8</accession>
<reference evidence="15 16" key="1">
    <citation type="submission" date="2015-03" db="EMBL/GenBank/DDBJ databases">
        <title>Natural history of epidemic and non-epidemic HIV-2 groups.</title>
        <authorList>
            <person name="Bond N.G."/>
            <person name="Lauck M."/>
            <person name="Maness N.J."/>
            <person name="O'Connor D.H."/>
            <person name="Marx P.A."/>
        </authorList>
    </citation>
    <scope>NUCLEOTIDE SEQUENCE [LARGE SCALE GENOMIC DNA]</scope>
    <source>
        <strain evidence="15">NWK08</strain>
    </source>
</reference>
<evidence type="ECO:0000256" key="4">
    <source>
        <dbReference type="ARBA" id="ARBA00022511"/>
    </source>
</evidence>
<keyword evidence="4" id="KW-1032">Host cell membrane</keyword>
<dbReference type="GO" id="GO:0030430">
    <property type="term" value="C:host cell cytoplasm"/>
    <property type="evidence" value="ECO:0007669"/>
    <property type="project" value="UniProtKB-SubCell"/>
</dbReference>
<evidence type="ECO:0000256" key="11">
    <source>
        <dbReference type="ARBA" id="ARBA00023136"/>
    </source>
</evidence>
<dbReference type="EMBL" id="KP890355">
    <property type="protein sequence ID" value="ALA65438.1"/>
    <property type="molecule type" value="Genomic_RNA"/>
</dbReference>
<dbReference type="Pfam" id="PF00559">
    <property type="entry name" value="Vif"/>
    <property type="match status" value="1"/>
</dbReference>
<dbReference type="Proteomes" id="UP000258569">
    <property type="component" value="Segment"/>
</dbReference>
<evidence type="ECO:0000256" key="1">
    <source>
        <dbReference type="ARBA" id="ARBA00004328"/>
    </source>
</evidence>
<keyword evidence="8" id="KW-0832">Ubl conjugation</keyword>
<evidence type="ECO:0000256" key="12">
    <source>
        <dbReference type="ARBA" id="ARBA00023200"/>
    </source>
</evidence>
<feature type="region of interest" description="Disordered" evidence="14">
    <location>
        <begin position="158"/>
        <end position="199"/>
    </location>
</feature>
<evidence type="ECO:0000256" key="14">
    <source>
        <dbReference type="SAM" id="MobiDB-lite"/>
    </source>
</evidence>
<keyword evidence="12" id="KW-1035">Host cytoplasm</keyword>
<organismHost>
    <name type="scientific">Homo sapiens</name>
    <name type="common">Human</name>
    <dbReference type="NCBI Taxonomy" id="9606"/>
</organismHost>
<evidence type="ECO:0000256" key="2">
    <source>
        <dbReference type="ARBA" id="ARBA00004501"/>
    </source>
</evidence>
<keyword evidence="5" id="KW-0597">Phosphoprotein</keyword>
<protein>
    <recommendedName>
        <fullName evidence="13">Virion infectivity factor</fullName>
    </recommendedName>
</protein>
<keyword evidence="10" id="KW-1043">Host membrane</keyword>
<organism evidence="15 16">
    <name type="scientific">Human immunodeficiency virus 2</name>
    <dbReference type="NCBI Taxonomy" id="11709"/>
    <lineage>
        <taxon>Viruses</taxon>
        <taxon>Riboviria</taxon>
        <taxon>Pararnavirae</taxon>
        <taxon>Artverviricota</taxon>
        <taxon>Revtraviricetes</taxon>
        <taxon>Ortervirales</taxon>
        <taxon>Retroviridae</taxon>
        <taxon>Orthoretrovirinae</taxon>
        <taxon>Lentivirus</taxon>
        <taxon>Lentivirus humimdef2</taxon>
    </lineage>
</organism>
<evidence type="ECO:0000256" key="13">
    <source>
        <dbReference type="RuleBase" id="RU003341"/>
    </source>
</evidence>
<feature type="compositionally biased region" description="Polar residues" evidence="14">
    <location>
        <begin position="186"/>
        <end position="198"/>
    </location>
</feature>
<dbReference type="GO" id="GO:0020002">
    <property type="term" value="C:host cell plasma membrane"/>
    <property type="evidence" value="ECO:0007669"/>
    <property type="project" value="UniProtKB-SubCell"/>
</dbReference>
<evidence type="ECO:0000256" key="10">
    <source>
        <dbReference type="ARBA" id="ARBA00022870"/>
    </source>
</evidence>
<evidence type="ECO:0000313" key="16">
    <source>
        <dbReference type="Proteomes" id="UP000258569"/>
    </source>
</evidence>
<evidence type="ECO:0000256" key="8">
    <source>
        <dbReference type="ARBA" id="ARBA00022843"/>
    </source>
</evidence>
<sequence>MEEEKRWIVVPTWRIEGRLERWHSIVKYYKHKTGEAKEWRYVPHHKVGWAWWTASRVIIPLLEGETLEIQAYWNLTPERGWLSRYAVRLTWYNKDFYTDVIPDVAEHLVHSAYFSCFAAFAVRQAIRGEKVTSFCSYPQAHKSQVQSLQFLALKAWQNGSQGKGPSRKQRGGNNRRGLRVARDNSHTNQQGGSKSSASRAHFPGLAKILGILA</sequence>
<evidence type="ECO:0000256" key="5">
    <source>
        <dbReference type="ARBA" id="ARBA00022553"/>
    </source>
</evidence>
<comment type="similarity">
    <text evidence="3 13">Belongs to the primate lentivirus group Vif protein family.</text>
</comment>
<keyword evidence="7" id="KW-0833">Ubl conjugation pathway</keyword>
<name>A0A0K2GVK8_9HIV2</name>
<dbReference type="GO" id="GO:0019058">
    <property type="term" value="P:viral life cycle"/>
    <property type="evidence" value="ECO:0007669"/>
    <property type="project" value="InterPro"/>
</dbReference>
<keyword evidence="6" id="KW-0945">Host-virus interaction</keyword>
<evidence type="ECO:0000256" key="7">
    <source>
        <dbReference type="ARBA" id="ARBA00022786"/>
    </source>
</evidence>